<gene>
    <name evidence="1" type="ORF">ACFOD3_25775</name>
</gene>
<name>A0ABV7C2V8_9PROT</name>
<proteinExistence type="predicted"/>
<evidence type="ECO:0000313" key="1">
    <source>
        <dbReference type="EMBL" id="MFC3003331.1"/>
    </source>
</evidence>
<organism evidence="1 2">
    <name type="scientific">Falsiroseomonas tokyonensis</name>
    <dbReference type="NCBI Taxonomy" id="430521"/>
    <lineage>
        <taxon>Bacteria</taxon>
        <taxon>Pseudomonadati</taxon>
        <taxon>Pseudomonadota</taxon>
        <taxon>Alphaproteobacteria</taxon>
        <taxon>Acetobacterales</taxon>
        <taxon>Roseomonadaceae</taxon>
        <taxon>Falsiroseomonas</taxon>
    </lineage>
</organism>
<sequence length="66" mass="7342">MSDPIQADRDALARQWRQDEARRRAIVAGARDWEQAAQLLHAAGEMTDTTLAGLNLQPMKARKAKA</sequence>
<evidence type="ECO:0000313" key="2">
    <source>
        <dbReference type="Proteomes" id="UP001595420"/>
    </source>
</evidence>
<protein>
    <submittedName>
        <fullName evidence="1">Uncharacterized protein</fullName>
    </submittedName>
</protein>
<dbReference type="Proteomes" id="UP001595420">
    <property type="component" value="Unassembled WGS sequence"/>
</dbReference>
<comment type="caution">
    <text evidence="1">The sequence shown here is derived from an EMBL/GenBank/DDBJ whole genome shotgun (WGS) entry which is preliminary data.</text>
</comment>
<dbReference type="EMBL" id="JBHRSB010000011">
    <property type="protein sequence ID" value="MFC3003331.1"/>
    <property type="molecule type" value="Genomic_DNA"/>
</dbReference>
<dbReference type="RefSeq" id="WP_216839784.1">
    <property type="nucleotide sequence ID" value="NZ_JAFNJS010000011.1"/>
</dbReference>
<keyword evidence="2" id="KW-1185">Reference proteome</keyword>
<reference evidence="2" key="1">
    <citation type="journal article" date="2019" name="Int. J. Syst. Evol. Microbiol.">
        <title>The Global Catalogue of Microorganisms (GCM) 10K type strain sequencing project: providing services to taxonomists for standard genome sequencing and annotation.</title>
        <authorList>
            <consortium name="The Broad Institute Genomics Platform"/>
            <consortium name="The Broad Institute Genome Sequencing Center for Infectious Disease"/>
            <person name="Wu L."/>
            <person name="Ma J."/>
        </authorList>
    </citation>
    <scope>NUCLEOTIDE SEQUENCE [LARGE SCALE GENOMIC DNA]</scope>
    <source>
        <strain evidence="2">CGMCC 1.16855</strain>
    </source>
</reference>
<accession>A0ABV7C2V8</accession>